<accession>A0A2M4CCF1</accession>
<feature type="chain" id="PRO_5014649777" evidence="1">
    <location>
        <begin position="30"/>
        <end position="76"/>
    </location>
</feature>
<feature type="signal peptide" evidence="1">
    <location>
        <begin position="1"/>
        <end position="29"/>
    </location>
</feature>
<dbReference type="EMBL" id="GGFJ01013881">
    <property type="protein sequence ID" value="MBW63022.1"/>
    <property type="molecule type" value="Transcribed_RNA"/>
</dbReference>
<name>A0A2M4CCF1_9DIPT</name>
<sequence>MIALQHFSLSLSLPLSISLFLSLLSSSAGARVSSGTECNYLSTAKTESEFGISRAIELSTIRLSNNPQYRWWWWWW</sequence>
<protein>
    <submittedName>
        <fullName evidence="2">Putative secreted protein</fullName>
    </submittedName>
</protein>
<evidence type="ECO:0000313" key="2">
    <source>
        <dbReference type="EMBL" id="MBW63022.1"/>
    </source>
</evidence>
<keyword evidence="1" id="KW-0732">Signal</keyword>
<dbReference type="AlphaFoldDB" id="A0A2M4CCF1"/>
<proteinExistence type="predicted"/>
<reference evidence="2" key="1">
    <citation type="submission" date="2018-01" db="EMBL/GenBank/DDBJ databases">
        <title>An insight into the sialome of Amazonian anophelines.</title>
        <authorList>
            <person name="Ribeiro J.M."/>
            <person name="Scarpassa V."/>
            <person name="Calvo E."/>
        </authorList>
    </citation>
    <scope>NUCLEOTIDE SEQUENCE</scope>
    <source>
        <tissue evidence="2">Salivary glands</tissue>
    </source>
</reference>
<organism evidence="2">
    <name type="scientific">Anopheles marajoara</name>
    <dbReference type="NCBI Taxonomy" id="58244"/>
    <lineage>
        <taxon>Eukaryota</taxon>
        <taxon>Metazoa</taxon>
        <taxon>Ecdysozoa</taxon>
        <taxon>Arthropoda</taxon>
        <taxon>Hexapoda</taxon>
        <taxon>Insecta</taxon>
        <taxon>Pterygota</taxon>
        <taxon>Neoptera</taxon>
        <taxon>Endopterygota</taxon>
        <taxon>Diptera</taxon>
        <taxon>Nematocera</taxon>
        <taxon>Culicoidea</taxon>
        <taxon>Culicidae</taxon>
        <taxon>Anophelinae</taxon>
        <taxon>Anopheles</taxon>
    </lineage>
</organism>
<evidence type="ECO:0000256" key="1">
    <source>
        <dbReference type="SAM" id="SignalP"/>
    </source>
</evidence>